<dbReference type="AlphaFoldDB" id="A0A9N9JZU3"/>
<gene>
    <name evidence="2" type="ORF">RFULGI_LOCUS17639</name>
</gene>
<keyword evidence="1" id="KW-1133">Transmembrane helix</keyword>
<feature type="non-terminal residue" evidence="2">
    <location>
        <position position="69"/>
    </location>
</feature>
<dbReference type="Proteomes" id="UP000789396">
    <property type="component" value="Unassembled WGS sequence"/>
</dbReference>
<protein>
    <submittedName>
        <fullName evidence="2">10385_t:CDS:1</fullName>
    </submittedName>
</protein>
<keyword evidence="3" id="KW-1185">Reference proteome</keyword>
<feature type="non-terminal residue" evidence="2">
    <location>
        <position position="1"/>
    </location>
</feature>
<keyword evidence="1" id="KW-0472">Membrane</keyword>
<dbReference type="EMBL" id="CAJVPZ010070812">
    <property type="protein sequence ID" value="CAG8800111.1"/>
    <property type="molecule type" value="Genomic_DNA"/>
</dbReference>
<evidence type="ECO:0000256" key="1">
    <source>
        <dbReference type="SAM" id="Phobius"/>
    </source>
</evidence>
<evidence type="ECO:0000313" key="3">
    <source>
        <dbReference type="Proteomes" id="UP000789396"/>
    </source>
</evidence>
<keyword evidence="1" id="KW-0812">Transmembrane</keyword>
<reference evidence="2" key="1">
    <citation type="submission" date="2021-06" db="EMBL/GenBank/DDBJ databases">
        <authorList>
            <person name="Kallberg Y."/>
            <person name="Tangrot J."/>
            <person name="Rosling A."/>
        </authorList>
    </citation>
    <scope>NUCLEOTIDE SEQUENCE</scope>
    <source>
        <strain evidence="2">IN212</strain>
    </source>
</reference>
<organism evidence="2 3">
    <name type="scientific">Racocetra fulgida</name>
    <dbReference type="NCBI Taxonomy" id="60492"/>
    <lineage>
        <taxon>Eukaryota</taxon>
        <taxon>Fungi</taxon>
        <taxon>Fungi incertae sedis</taxon>
        <taxon>Mucoromycota</taxon>
        <taxon>Glomeromycotina</taxon>
        <taxon>Glomeromycetes</taxon>
        <taxon>Diversisporales</taxon>
        <taxon>Gigasporaceae</taxon>
        <taxon>Racocetra</taxon>
    </lineage>
</organism>
<sequence>LSATYIEAGHDISGALVIAWTLIGIFVEQEDLVIHWVALVLAVLSILHIIKGIVDLIRRNRTDGEYTPL</sequence>
<comment type="caution">
    <text evidence="2">The sequence shown here is derived from an EMBL/GenBank/DDBJ whole genome shotgun (WGS) entry which is preliminary data.</text>
</comment>
<name>A0A9N9JZU3_9GLOM</name>
<dbReference type="OrthoDB" id="5586934at2759"/>
<accession>A0A9N9JZU3</accession>
<feature type="transmembrane region" description="Helical" evidence="1">
    <location>
        <begin position="33"/>
        <end position="54"/>
    </location>
</feature>
<evidence type="ECO:0000313" key="2">
    <source>
        <dbReference type="EMBL" id="CAG8800111.1"/>
    </source>
</evidence>
<proteinExistence type="predicted"/>
<feature type="transmembrane region" description="Helical" evidence="1">
    <location>
        <begin position="12"/>
        <end position="27"/>
    </location>
</feature>